<proteinExistence type="predicted"/>
<dbReference type="EMBL" id="VSSQ01028037">
    <property type="protein sequence ID" value="MPM77571.1"/>
    <property type="molecule type" value="Genomic_DNA"/>
</dbReference>
<comment type="caution">
    <text evidence="1">The sequence shown here is derived from an EMBL/GenBank/DDBJ whole genome shotgun (WGS) entry which is preliminary data.</text>
</comment>
<sequence>MILAHRRYRLLRQFADLVQLSFKLKAAGDIRALFNKHLDKSGQRRLGAFPDGAEIDGHLPPAEHPLTLRVNDLFKGRHLPPAEVFIGMREHHAHPVVTGRRQRDPQCQQIPLKQRVGDLRQHARAVAGVLVRAARAPVAKVFKHRQGVIQYIV</sequence>
<evidence type="ECO:0000313" key="1">
    <source>
        <dbReference type="EMBL" id="MPM77571.1"/>
    </source>
</evidence>
<name>A0A645CKU2_9ZZZZ</name>
<gene>
    <name evidence="1" type="ORF">SDC9_124577</name>
</gene>
<dbReference type="AlphaFoldDB" id="A0A645CKU2"/>
<organism evidence="1">
    <name type="scientific">bioreactor metagenome</name>
    <dbReference type="NCBI Taxonomy" id="1076179"/>
    <lineage>
        <taxon>unclassified sequences</taxon>
        <taxon>metagenomes</taxon>
        <taxon>ecological metagenomes</taxon>
    </lineage>
</organism>
<accession>A0A645CKU2</accession>
<protein>
    <submittedName>
        <fullName evidence="1">Uncharacterized protein</fullName>
    </submittedName>
</protein>
<reference evidence="1" key="1">
    <citation type="submission" date="2019-08" db="EMBL/GenBank/DDBJ databases">
        <authorList>
            <person name="Kucharzyk K."/>
            <person name="Murdoch R.W."/>
            <person name="Higgins S."/>
            <person name="Loffler F."/>
        </authorList>
    </citation>
    <scope>NUCLEOTIDE SEQUENCE</scope>
</reference>